<gene>
    <name evidence="2" type="ORF">PGT21_023975</name>
</gene>
<dbReference type="AlphaFoldDB" id="A0A5B0NSG9"/>
<name>A0A5B0NSG9_PUCGR</name>
<keyword evidence="1" id="KW-1133">Transmembrane helix</keyword>
<dbReference type="EMBL" id="VSWC01000092">
    <property type="protein sequence ID" value="KAA1091090.1"/>
    <property type="molecule type" value="Genomic_DNA"/>
</dbReference>
<keyword evidence="1" id="KW-0472">Membrane</keyword>
<keyword evidence="1" id="KW-0812">Transmembrane</keyword>
<evidence type="ECO:0000313" key="2">
    <source>
        <dbReference type="EMBL" id="KAA1091090.1"/>
    </source>
</evidence>
<feature type="transmembrane region" description="Helical" evidence="1">
    <location>
        <begin position="46"/>
        <end position="70"/>
    </location>
</feature>
<accession>A0A5B0NSG9</accession>
<evidence type="ECO:0000313" key="3">
    <source>
        <dbReference type="Proteomes" id="UP000324748"/>
    </source>
</evidence>
<keyword evidence="3" id="KW-1185">Reference proteome</keyword>
<dbReference type="Proteomes" id="UP000324748">
    <property type="component" value="Unassembled WGS sequence"/>
</dbReference>
<comment type="caution">
    <text evidence="2">The sequence shown here is derived from an EMBL/GenBank/DDBJ whole genome shotgun (WGS) entry which is preliminary data.</text>
</comment>
<organism evidence="2 3">
    <name type="scientific">Puccinia graminis f. sp. tritici</name>
    <dbReference type="NCBI Taxonomy" id="56615"/>
    <lineage>
        <taxon>Eukaryota</taxon>
        <taxon>Fungi</taxon>
        <taxon>Dikarya</taxon>
        <taxon>Basidiomycota</taxon>
        <taxon>Pucciniomycotina</taxon>
        <taxon>Pucciniomycetes</taxon>
        <taxon>Pucciniales</taxon>
        <taxon>Pucciniaceae</taxon>
        <taxon>Puccinia</taxon>
    </lineage>
</organism>
<evidence type="ECO:0000256" key="1">
    <source>
        <dbReference type="SAM" id="Phobius"/>
    </source>
</evidence>
<protein>
    <submittedName>
        <fullName evidence="2">Uncharacterized protein</fullName>
    </submittedName>
</protein>
<dbReference type="OrthoDB" id="2505253at2759"/>
<reference evidence="2 3" key="1">
    <citation type="submission" date="2019-05" db="EMBL/GenBank/DDBJ databases">
        <title>Emergence of the Ug99 lineage of the wheat stem rust pathogen through somatic hybridization.</title>
        <authorList>
            <person name="Li F."/>
            <person name="Upadhyaya N.M."/>
            <person name="Sperschneider J."/>
            <person name="Matny O."/>
            <person name="Nguyen-Phuc H."/>
            <person name="Mago R."/>
            <person name="Raley C."/>
            <person name="Miller M.E."/>
            <person name="Silverstein K.A.T."/>
            <person name="Henningsen E."/>
            <person name="Hirsch C.D."/>
            <person name="Visser B."/>
            <person name="Pretorius Z.A."/>
            <person name="Steffenson B.J."/>
            <person name="Schwessinger B."/>
            <person name="Dodds P.N."/>
            <person name="Figueroa M."/>
        </authorList>
    </citation>
    <scope>NUCLEOTIDE SEQUENCE [LARGE SCALE GENOMIC DNA]</scope>
    <source>
        <strain evidence="2">21-0</strain>
    </source>
</reference>
<sequence length="147" mass="16978">MTTNASSTPDELIVTICRFITLYQAKPSAEARLAAFIVRYTPSFTMRIMFCFIAVIMLWVIIVCCASMILRWRRGTLWFVRSLHKSDGAYLTPHGEYQVRTLSFRSSEFLDAGVIGITRAFYYMFSGLHVCFDLDFFCSRCRTPHLL</sequence>
<proteinExistence type="predicted"/>